<proteinExistence type="predicted"/>
<organism evidence="2 3">
    <name type="scientific">Solanum commersonii</name>
    <name type="common">Commerson's wild potato</name>
    <name type="synonym">Commerson's nightshade</name>
    <dbReference type="NCBI Taxonomy" id="4109"/>
    <lineage>
        <taxon>Eukaryota</taxon>
        <taxon>Viridiplantae</taxon>
        <taxon>Streptophyta</taxon>
        <taxon>Embryophyta</taxon>
        <taxon>Tracheophyta</taxon>
        <taxon>Spermatophyta</taxon>
        <taxon>Magnoliopsida</taxon>
        <taxon>eudicotyledons</taxon>
        <taxon>Gunneridae</taxon>
        <taxon>Pentapetalae</taxon>
        <taxon>asterids</taxon>
        <taxon>lamiids</taxon>
        <taxon>Solanales</taxon>
        <taxon>Solanaceae</taxon>
        <taxon>Solanoideae</taxon>
        <taxon>Solaneae</taxon>
        <taxon>Solanum</taxon>
    </lineage>
</organism>
<gene>
    <name evidence="2" type="ORF">H5410_004175</name>
</gene>
<keyword evidence="3" id="KW-1185">Reference proteome</keyword>
<dbReference type="EMBL" id="JACXVP010000001">
    <property type="protein sequence ID" value="KAG5632458.1"/>
    <property type="molecule type" value="Genomic_DNA"/>
</dbReference>
<accession>A0A9J6B774</accession>
<feature type="compositionally biased region" description="Basic and acidic residues" evidence="1">
    <location>
        <begin position="30"/>
        <end position="50"/>
    </location>
</feature>
<dbReference type="InterPro" id="IPR036691">
    <property type="entry name" value="Endo/exonu/phosph_ase_sf"/>
</dbReference>
<feature type="compositionally biased region" description="Basic and acidic residues" evidence="1">
    <location>
        <begin position="1"/>
        <end position="23"/>
    </location>
</feature>
<feature type="region of interest" description="Disordered" evidence="1">
    <location>
        <begin position="1"/>
        <end position="56"/>
    </location>
</feature>
<evidence type="ECO:0000313" key="2">
    <source>
        <dbReference type="EMBL" id="KAG5632458.1"/>
    </source>
</evidence>
<dbReference type="Gene3D" id="3.60.10.10">
    <property type="entry name" value="Endonuclease/exonuclease/phosphatase"/>
    <property type="match status" value="1"/>
</dbReference>
<name>A0A9J6B774_SOLCO</name>
<evidence type="ECO:0000313" key="3">
    <source>
        <dbReference type="Proteomes" id="UP000824120"/>
    </source>
</evidence>
<dbReference type="Proteomes" id="UP000824120">
    <property type="component" value="Chromosome 1"/>
</dbReference>
<dbReference type="AlphaFoldDB" id="A0A9J6B774"/>
<comment type="caution">
    <text evidence="2">The sequence shown here is derived from an EMBL/GenBank/DDBJ whole genome shotgun (WGS) entry which is preliminary data.</text>
</comment>
<reference evidence="2 3" key="1">
    <citation type="submission" date="2020-09" db="EMBL/GenBank/DDBJ databases">
        <title>De no assembly of potato wild relative species, Solanum commersonii.</title>
        <authorList>
            <person name="Cho K."/>
        </authorList>
    </citation>
    <scope>NUCLEOTIDE SEQUENCE [LARGE SCALE GENOMIC DNA]</scope>
    <source>
        <strain evidence="2">LZ3.2</strain>
        <tissue evidence="2">Leaf</tissue>
    </source>
</reference>
<evidence type="ECO:0000256" key="1">
    <source>
        <dbReference type="SAM" id="MobiDB-lite"/>
    </source>
</evidence>
<protein>
    <submittedName>
        <fullName evidence="2">Uncharacterized protein</fullName>
    </submittedName>
</protein>
<dbReference type="OrthoDB" id="1328902at2759"/>
<sequence>MGRHGRDMQHTTFVEKGELREKINSYPEDEAGRRKEVGNEIQTEREEEGTGGHNMQRSEGNLQIQQIHDAEPVNIQTPFTHEEAESDASNWVNSHILELSNTYGVSFKSFGKETLELLMKIDERKFVLDKKGQAKTISTTKITWNVRGLYKPSTRVLVKNLLQKWKADVYCFPETKLSKNIEDIDKQLWACR</sequence>